<dbReference type="Pfam" id="PF00324">
    <property type="entry name" value="AA_permease"/>
    <property type="match status" value="1"/>
</dbReference>
<dbReference type="Proteomes" id="UP000462152">
    <property type="component" value="Unassembled WGS sequence"/>
</dbReference>
<feature type="transmembrane region" description="Helical" evidence="6">
    <location>
        <begin position="195"/>
        <end position="213"/>
    </location>
</feature>
<dbReference type="GO" id="GO:0016020">
    <property type="term" value="C:membrane"/>
    <property type="evidence" value="ECO:0007669"/>
    <property type="project" value="UniProtKB-SubCell"/>
</dbReference>
<keyword evidence="4 6" id="KW-0472">Membrane</keyword>
<sequence length="502" mass="51972">MSEKTSGLSTRHLSTGSLVFMIIAASAPLTVLAGGVPTSFAVSGRLGVPVTYVVLGILLMLFAIGYGAMSGHIQNAGAFYAYITEGLGGRQGIGAAVLALVAYNMMQIGLYGLFGFSLATVLTAWTGVSVPWWVAALLGWALVGVLGTHSVDLSAKVLGVLVSLEFLIVIVVGVLGLRTAPEGVSLEALRPGDFFTQGIGVLLAFGVAAFMGFESGAIYSEEAKDPRRTVSRATFIAVGVIAVFYAFSAWTLAMGVGPSAINEQSSELGPDLLFVWLASISPALSECANLLFITSLLAALIAFHNAAARYFFALGRSGVLPHKLAFSGSTGAPVAGSVTQSILALIVVVGFAAVGAGSSLGKMFPIVTLFTWLTNAAAFGLVFLLAVTSVAILVWFVRHPRGHGVITRWVAPALAAVGLGTVAALILVNFDLMIGSDQPSALVFVMPGIIIASGVFGLVWGEIILRRRPDAGLATKGIDAVPKRPADPDPSHTNAPQERTLS</sequence>
<comment type="caution">
    <text evidence="8">The sequence shown here is derived from an EMBL/GenBank/DDBJ whole genome shotgun (WGS) entry which is preliminary data.</text>
</comment>
<dbReference type="InterPro" id="IPR004841">
    <property type="entry name" value="AA-permease/SLC12A_dom"/>
</dbReference>
<feature type="transmembrane region" description="Helical" evidence="6">
    <location>
        <begin position="376"/>
        <end position="397"/>
    </location>
</feature>
<comment type="subcellular location">
    <subcellularLocation>
        <location evidence="1">Membrane</location>
        <topology evidence="1">Multi-pass membrane protein</topology>
    </subcellularLocation>
</comment>
<dbReference type="PANTHER" id="PTHR42770:SF16">
    <property type="entry name" value="AMINO ACID PERMEASE"/>
    <property type="match status" value="1"/>
</dbReference>
<name>A0A7K1LJ70_9MICC</name>
<feature type="transmembrane region" description="Helical" evidence="6">
    <location>
        <begin position="440"/>
        <end position="460"/>
    </location>
</feature>
<feature type="transmembrane region" description="Helical" evidence="6">
    <location>
        <begin position="12"/>
        <end position="34"/>
    </location>
</feature>
<feature type="transmembrane region" description="Helical" evidence="6">
    <location>
        <begin position="409"/>
        <end position="428"/>
    </location>
</feature>
<evidence type="ECO:0000256" key="5">
    <source>
        <dbReference type="SAM" id="MobiDB-lite"/>
    </source>
</evidence>
<proteinExistence type="predicted"/>
<evidence type="ECO:0000256" key="2">
    <source>
        <dbReference type="ARBA" id="ARBA00022692"/>
    </source>
</evidence>
<feature type="transmembrane region" description="Helical" evidence="6">
    <location>
        <begin position="158"/>
        <end position="175"/>
    </location>
</feature>
<feature type="compositionally biased region" description="Polar residues" evidence="5">
    <location>
        <begin position="491"/>
        <end position="502"/>
    </location>
</feature>
<protein>
    <submittedName>
        <fullName evidence="8">Amino acid permease</fullName>
    </submittedName>
</protein>
<evidence type="ECO:0000256" key="3">
    <source>
        <dbReference type="ARBA" id="ARBA00022989"/>
    </source>
</evidence>
<dbReference type="EMBL" id="WOGT01000004">
    <property type="protein sequence ID" value="MUN55235.1"/>
    <property type="molecule type" value="Genomic_DNA"/>
</dbReference>
<feature type="transmembrane region" description="Helical" evidence="6">
    <location>
        <begin position="46"/>
        <end position="67"/>
    </location>
</feature>
<feature type="transmembrane region" description="Helical" evidence="6">
    <location>
        <begin position="132"/>
        <end position="151"/>
    </location>
</feature>
<reference evidence="8 9" key="1">
    <citation type="submission" date="2019-12" db="EMBL/GenBank/DDBJ databases">
        <authorList>
            <person name="Li J."/>
            <person name="Shi Y."/>
            <person name="Xu G."/>
            <person name="Xiao D."/>
            <person name="Ran X."/>
        </authorList>
    </citation>
    <scope>NUCLEOTIDE SEQUENCE [LARGE SCALE GENOMIC DNA]</scope>
    <source>
        <strain evidence="8 9">JCM 15915</strain>
    </source>
</reference>
<evidence type="ECO:0000259" key="7">
    <source>
        <dbReference type="Pfam" id="PF00324"/>
    </source>
</evidence>
<dbReference type="PANTHER" id="PTHR42770">
    <property type="entry name" value="AMINO ACID TRANSPORTER-RELATED"/>
    <property type="match status" value="1"/>
</dbReference>
<keyword evidence="2 6" id="KW-0812">Transmembrane</keyword>
<dbReference type="RefSeq" id="WP_129316025.1">
    <property type="nucleotide sequence ID" value="NZ_NOIQ01000016.1"/>
</dbReference>
<dbReference type="GO" id="GO:0055085">
    <property type="term" value="P:transmembrane transport"/>
    <property type="evidence" value="ECO:0007669"/>
    <property type="project" value="InterPro"/>
</dbReference>
<organism evidence="8 9">
    <name type="scientific">Rothia koreensis</name>
    <dbReference type="NCBI Taxonomy" id="592378"/>
    <lineage>
        <taxon>Bacteria</taxon>
        <taxon>Bacillati</taxon>
        <taxon>Actinomycetota</taxon>
        <taxon>Actinomycetes</taxon>
        <taxon>Micrococcales</taxon>
        <taxon>Micrococcaceae</taxon>
        <taxon>Rothia</taxon>
    </lineage>
</organism>
<feature type="compositionally biased region" description="Basic and acidic residues" evidence="5">
    <location>
        <begin position="481"/>
        <end position="490"/>
    </location>
</feature>
<feature type="transmembrane region" description="Helical" evidence="6">
    <location>
        <begin position="324"/>
        <end position="356"/>
    </location>
</feature>
<dbReference type="InterPro" id="IPR050367">
    <property type="entry name" value="APC_superfamily"/>
</dbReference>
<gene>
    <name evidence="8" type="ORF">GMA10_08440</name>
</gene>
<feature type="transmembrane region" description="Helical" evidence="6">
    <location>
        <begin position="233"/>
        <end position="253"/>
    </location>
</feature>
<feature type="transmembrane region" description="Helical" evidence="6">
    <location>
        <begin position="273"/>
        <end position="303"/>
    </location>
</feature>
<dbReference type="Gene3D" id="1.20.1740.10">
    <property type="entry name" value="Amino acid/polyamine transporter I"/>
    <property type="match status" value="1"/>
</dbReference>
<keyword evidence="3 6" id="KW-1133">Transmembrane helix</keyword>
<dbReference type="PIRSF" id="PIRSF006060">
    <property type="entry name" value="AA_transporter"/>
    <property type="match status" value="1"/>
</dbReference>
<evidence type="ECO:0000313" key="9">
    <source>
        <dbReference type="Proteomes" id="UP000462152"/>
    </source>
</evidence>
<evidence type="ECO:0000256" key="4">
    <source>
        <dbReference type="ARBA" id="ARBA00023136"/>
    </source>
</evidence>
<evidence type="ECO:0000256" key="1">
    <source>
        <dbReference type="ARBA" id="ARBA00004141"/>
    </source>
</evidence>
<evidence type="ECO:0000256" key="6">
    <source>
        <dbReference type="SAM" id="Phobius"/>
    </source>
</evidence>
<dbReference type="AlphaFoldDB" id="A0A7K1LJ70"/>
<evidence type="ECO:0000313" key="8">
    <source>
        <dbReference type="EMBL" id="MUN55235.1"/>
    </source>
</evidence>
<feature type="domain" description="Amino acid permease/ SLC12A" evidence="7">
    <location>
        <begin position="36"/>
        <end position="469"/>
    </location>
</feature>
<accession>A0A7K1LJ70</accession>
<keyword evidence="9" id="KW-1185">Reference proteome</keyword>
<feature type="region of interest" description="Disordered" evidence="5">
    <location>
        <begin position="477"/>
        <end position="502"/>
    </location>
</feature>
<dbReference type="OrthoDB" id="137613at2"/>